<evidence type="ECO:0000313" key="7">
    <source>
        <dbReference type="Proteomes" id="UP000236488"/>
    </source>
</evidence>
<keyword evidence="2" id="KW-1277">Toxin-antitoxin system</keyword>
<evidence type="ECO:0000256" key="3">
    <source>
        <dbReference type="ARBA" id="ARBA00022722"/>
    </source>
</evidence>
<evidence type="ECO:0000256" key="1">
    <source>
        <dbReference type="ARBA" id="ARBA00022553"/>
    </source>
</evidence>
<sequence length="115" mass="13115">MKEADRRILKKIATEIRYLGRLLDGVDQRAFLADETMERAAAMTSINIGELAKRLSDEFYSENPGSELKYAAKTRDVYAHGYFTLSFEAVYKTAVEDYPRVGRWIEEALEGADPE</sequence>
<dbReference type="PANTHER" id="PTHR34139">
    <property type="entry name" value="UPF0331 PROTEIN MJ0127"/>
    <property type="match status" value="1"/>
</dbReference>
<dbReference type="GO" id="GO:0000166">
    <property type="term" value="F:nucleotide binding"/>
    <property type="evidence" value="ECO:0007669"/>
    <property type="project" value="UniProtKB-KW"/>
</dbReference>
<evidence type="ECO:0000256" key="5">
    <source>
        <dbReference type="ARBA" id="ARBA00022801"/>
    </source>
</evidence>
<dbReference type="Pfam" id="PF01934">
    <property type="entry name" value="HepT-like"/>
    <property type="match status" value="1"/>
</dbReference>
<keyword evidence="5" id="KW-0378">Hydrolase</keyword>
<dbReference type="GO" id="GO:0110001">
    <property type="term" value="C:toxin-antitoxin complex"/>
    <property type="evidence" value="ECO:0007669"/>
    <property type="project" value="InterPro"/>
</dbReference>
<dbReference type="GO" id="GO:0004540">
    <property type="term" value="F:RNA nuclease activity"/>
    <property type="evidence" value="ECO:0007669"/>
    <property type="project" value="InterPro"/>
</dbReference>
<name>A0A2K2U5V9_9ACTN</name>
<dbReference type="InterPro" id="IPR008201">
    <property type="entry name" value="HepT-like"/>
</dbReference>
<keyword evidence="4" id="KW-0547">Nucleotide-binding</keyword>
<organism evidence="6 7">
    <name type="scientific">Rubneribacter badeniensis</name>
    <dbReference type="NCBI Taxonomy" id="2070688"/>
    <lineage>
        <taxon>Bacteria</taxon>
        <taxon>Bacillati</taxon>
        <taxon>Actinomycetota</taxon>
        <taxon>Coriobacteriia</taxon>
        <taxon>Eggerthellales</taxon>
        <taxon>Eggerthellaceae</taxon>
        <taxon>Rubneribacter</taxon>
    </lineage>
</organism>
<dbReference type="RefSeq" id="WP_087194993.1">
    <property type="nucleotide sequence ID" value="NZ_PPEL01000024.1"/>
</dbReference>
<evidence type="ECO:0000256" key="2">
    <source>
        <dbReference type="ARBA" id="ARBA00022649"/>
    </source>
</evidence>
<keyword evidence="1" id="KW-0597">Phosphoprotein</keyword>
<dbReference type="AlphaFoldDB" id="A0A2K2U5V9"/>
<dbReference type="PANTHER" id="PTHR34139:SF1">
    <property type="entry name" value="RNASE MJ1380-RELATED"/>
    <property type="match status" value="1"/>
</dbReference>
<gene>
    <name evidence="6" type="ORF">C2L80_05740</name>
</gene>
<protein>
    <submittedName>
        <fullName evidence="6">DUF86 domain-containing protein</fullName>
    </submittedName>
</protein>
<reference evidence="6 7" key="1">
    <citation type="journal article" date="2018" name="Int. J. Syst. Evol. Microbiol.">
        <title>Rubneribacter badeniensis gen. nov., sp. nov. and Enteroscipio rubneri gen. nov., sp. nov., new members of the Eggerthellaceae isolated from human faeces.</title>
        <authorList>
            <person name="Danylec N."/>
            <person name="Gobl A."/>
            <person name="Stoll D.A."/>
            <person name="Hetzer B."/>
            <person name="Kulling S.E."/>
            <person name="Huch M."/>
        </authorList>
    </citation>
    <scope>NUCLEOTIDE SEQUENCE [LARGE SCALE GENOMIC DNA]</scope>
    <source>
        <strain evidence="6 7">ResAG-85</strain>
    </source>
</reference>
<comment type="caution">
    <text evidence="6">The sequence shown here is derived from an EMBL/GenBank/DDBJ whole genome shotgun (WGS) entry which is preliminary data.</text>
</comment>
<accession>A0A2K2U5V9</accession>
<dbReference type="InterPro" id="IPR051813">
    <property type="entry name" value="HepT_RNase_toxin"/>
</dbReference>
<keyword evidence="3" id="KW-0540">Nuclease</keyword>
<dbReference type="EMBL" id="PPEL01000024">
    <property type="protein sequence ID" value="PNV65570.1"/>
    <property type="molecule type" value="Genomic_DNA"/>
</dbReference>
<evidence type="ECO:0000313" key="6">
    <source>
        <dbReference type="EMBL" id="PNV65570.1"/>
    </source>
</evidence>
<dbReference type="Proteomes" id="UP000236488">
    <property type="component" value="Unassembled WGS sequence"/>
</dbReference>
<evidence type="ECO:0000256" key="4">
    <source>
        <dbReference type="ARBA" id="ARBA00022741"/>
    </source>
</evidence>
<keyword evidence="7" id="KW-1185">Reference proteome</keyword>
<dbReference type="GO" id="GO:0016787">
    <property type="term" value="F:hydrolase activity"/>
    <property type="evidence" value="ECO:0007669"/>
    <property type="project" value="UniProtKB-KW"/>
</dbReference>
<proteinExistence type="predicted"/>